<gene>
    <name evidence="1" type="ORF">LOY88_002142</name>
</gene>
<evidence type="ECO:0000313" key="1">
    <source>
        <dbReference type="EMBL" id="KAI2389423.1"/>
    </source>
</evidence>
<sequence length="630" mass="71177">MAEIRIRLWTVLQIVLCLIFQIQAYDITGIKEGVKPSGERPARQNLVNFQSSGPAFDLYILAFTQFQDEDQGNLLSFYQIGGVHGYPFRPWDGVNGRGGAGYCAHASTVFPTWHRPYLSLYEMQIWKNAQTIATLYPENVRSTYVDAAVNLRIPYWDWASNPELPQSMITPQIEINTPQGRRSVRNPQYSFVFNPTVEKGFNRGDPLLRYPGSVRAPNAQGQSQNAEVQRRLRQNGASWRQATYSLLTSETNYTIFSTNVVPGRGNDYNNVESTHGQVHVAVGGSYGHMSYVPWSSFDPVFWLHHTNVDRIIALWQAINPDSWVRPLAMRGDTYTRPAGTVEDANTPLHPFHMRGSIFWNSDTSRSTRTFGYTYPEIQDWDISKQQLQRNVRQRVNELYNRAQSLKKRSKDGSDFFKPGAFRDLASVLKKTFKIDEILKDLSETSLADFDTLGINNMKKQWVANIKVDKFAINYPFNIHFFLGEPPSDSSTWERASNLVGSFSLFSSSMPYPEGAAHIVYGQQPLTHAVAEAYSNKIIDSMDSKVVVPLLKTHLQWRVQSLDGSVIDTAKLVSSSSSGQAGLEITILERDVEPLGEGQDTDFPRFGNWKAYEDITKDKSGGYNGGFAGRH</sequence>
<dbReference type="EMBL" id="JALBCA010000024">
    <property type="protein sequence ID" value="KAI2389423.1"/>
    <property type="molecule type" value="Genomic_DNA"/>
</dbReference>
<organism evidence="1">
    <name type="scientific">Ophidiomyces ophidiicola</name>
    <dbReference type="NCBI Taxonomy" id="1387563"/>
    <lineage>
        <taxon>Eukaryota</taxon>
        <taxon>Fungi</taxon>
        <taxon>Dikarya</taxon>
        <taxon>Ascomycota</taxon>
        <taxon>Pezizomycotina</taxon>
        <taxon>Eurotiomycetes</taxon>
        <taxon>Eurotiomycetidae</taxon>
        <taxon>Onygenales</taxon>
        <taxon>Onygenaceae</taxon>
        <taxon>Ophidiomyces</taxon>
    </lineage>
</organism>
<comment type="caution">
    <text evidence="1">The sequence shown here is derived from an EMBL/GenBank/DDBJ whole genome shotgun (WGS) entry which is preliminary data.</text>
</comment>
<protein>
    <submittedName>
        <fullName evidence="1">Uncharacterized protein</fullName>
    </submittedName>
</protein>
<proteinExistence type="predicted"/>
<accession>A0ACB8V0J7</accession>
<reference evidence="1" key="1">
    <citation type="journal article" date="2022" name="bioRxiv">
        <title>Population genetic analysis of Ophidiomyces ophidiicola, the causative agent of snake fungal disease, indicates recent introductions to the USA.</title>
        <authorList>
            <person name="Ladner J.T."/>
            <person name="Palmer J.M."/>
            <person name="Ettinger C.L."/>
            <person name="Stajich J.E."/>
            <person name="Farrell T.M."/>
            <person name="Glorioso B.M."/>
            <person name="Lawson B."/>
            <person name="Price S.J."/>
            <person name="Stengle A.G."/>
            <person name="Grear D.A."/>
            <person name="Lorch J.M."/>
        </authorList>
    </citation>
    <scope>NUCLEOTIDE SEQUENCE</scope>
    <source>
        <strain evidence="1">NWHC 24266-5</strain>
    </source>
</reference>
<name>A0ACB8V0J7_9EURO</name>